<dbReference type="InterPro" id="IPR017853">
    <property type="entry name" value="GH"/>
</dbReference>
<evidence type="ECO:0000313" key="11">
    <source>
        <dbReference type="Proteomes" id="UP000249723"/>
    </source>
</evidence>
<dbReference type="STRING" id="289078.A0A2X0MW85"/>
<keyword evidence="9" id="KW-0812">Transmembrane</keyword>
<dbReference type="GO" id="GO:0005576">
    <property type="term" value="C:extracellular region"/>
    <property type="evidence" value="ECO:0007669"/>
    <property type="project" value="TreeGrafter"/>
</dbReference>
<keyword evidence="3" id="KW-0325">Glycoprotein</keyword>
<feature type="compositionally biased region" description="Basic and acidic residues" evidence="8">
    <location>
        <begin position="86"/>
        <end position="96"/>
    </location>
</feature>
<evidence type="ECO:0000256" key="5">
    <source>
        <dbReference type="ARBA" id="ARBA00023316"/>
    </source>
</evidence>
<proteinExistence type="inferred from homology"/>
<dbReference type="EC" id="3.2.1.58" evidence="7"/>
<feature type="compositionally biased region" description="Polar residues" evidence="8">
    <location>
        <begin position="76"/>
        <end position="85"/>
    </location>
</feature>
<sequence length="887" mass="96957">MSYPPRRDQHAYYEDAYGATTPQRSSADVYAAVPTNHEAMMNHSYSTPYDDIASPSPRHDPLATPPIFQDDGQFPVRSQSSTSFGDQHDPYARYDARTGSTYSLGGDGQSQLGLNPRSPSGLGVYDKYEDHEMSDKSNRRGTATVAGGRKLAKDGKDGFWARLSGRGRKFLLLLALVILLIIAVVVAIPTAIITRKDEKSDAASGSSGTTGSGTHTTSATAAKGIPTGASGSKDWKTAAYGGDGSIVYTEDGSSFTYNNSFGGFWVSIPFNDTAQAQDDVPPLNKEWDYSVDPINGVNLGGWLTMEPFITPYMFEPFNSPSNSPNATNNAIDEWHLSQALGSNLTSVITNHYETFITEKDFAEIAGAGLNWVRIPIPWWIIEVWDGEPFLANVGWTYFLKAIVWARKYGIRINLDLHAVPGSQNGYNHSGKQGSINFLNGVMGIANAQRTLDYIRTLTEFISQPQYKNVVPMFSVLNEPYGATIGADALRHFYYETYSMMRNITSLGTGNGPFITFHDAFFVLNTTDSGGWLGWMPGSDRVALDRHPYLCFAAPNNDGLSYQAAKPCSYWAAEMNQTTRDFGLAVAGEWSLAINDCGKWLNNVGNGNRYDGTYYIPNTNATTPQYASVGSCDPWNVSLRARACLYSTGLRLIMIRVCFQQDYASWNSSIKQGLKLVATGHMSALRHWFFWTWKTGYSETLGKIANPMWNYQLGYRNGWIPQNPRDTRDACASLVKDNGFTVSMPNNPAPTLATWMTGGAGAGTQQNPALVSTYSQWPPTMLGNYTVANLPQYTPTASIITLPVSTPTTYPPGYSAVTTAGTGWFNSADTAGFMTEIPGCTYPNPWEGVSATAPTSPCTGTANARAKRDVVDVASPLRTPPLVSRRRI</sequence>
<keyword evidence="11" id="KW-1185">Reference proteome</keyword>
<evidence type="ECO:0000256" key="8">
    <source>
        <dbReference type="SAM" id="MobiDB-lite"/>
    </source>
</evidence>
<dbReference type="GO" id="GO:0009251">
    <property type="term" value="P:glucan catabolic process"/>
    <property type="evidence" value="ECO:0007669"/>
    <property type="project" value="TreeGrafter"/>
</dbReference>
<keyword evidence="9" id="KW-0472">Membrane</keyword>
<comment type="similarity">
    <text evidence="1">Belongs to the glycosyl hydrolase 5 (cellulase A) family.</text>
</comment>
<evidence type="ECO:0000256" key="2">
    <source>
        <dbReference type="ARBA" id="ARBA00022801"/>
    </source>
</evidence>
<dbReference type="GO" id="GO:0004338">
    <property type="term" value="F:glucan exo-1,3-beta-glucosidase activity"/>
    <property type="evidence" value="ECO:0007669"/>
    <property type="project" value="UniProtKB-EC"/>
</dbReference>
<dbReference type="InterPro" id="IPR050386">
    <property type="entry name" value="Glycosyl_hydrolase_5"/>
</dbReference>
<evidence type="ECO:0000256" key="4">
    <source>
        <dbReference type="ARBA" id="ARBA00023295"/>
    </source>
</evidence>
<feature type="compositionally biased region" description="Basic and acidic residues" evidence="8">
    <location>
        <begin position="126"/>
        <end position="138"/>
    </location>
</feature>
<keyword evidence="9" id="KW-1133">Transmembrane helix</keyword>
<dbReference type="PANTHER" id="PTHR31297">
    <property type="entry name" value="GLUCAN ENDO-1,6-BETA-GLUCOSIDASE B"/>
    <property type="match status" value="1"/>
</dbReference>
<feature type="compositionally biased region" description="Low complexity" evidence="8">
    <location>
        <begin position="202"/>
        <end position="224"/>
    </location>
</feature>
<name>A0A2X0MW85_9BASI</name>
<accession>A0A2X0MW85</accession>
<dbReference type="PANTHER" id="PTHR31297:SF34">
    <property type="entry name" value="GLUCAN 1,3-BETA-GLUCOSIDASE 2"/>
    <property type="match status" value="1"/>
</dbReference>
<dbReference type="AlphaFoldDB" id="A0A2X0MW85"/>
<dbReference type="GO" id="GO:0009986">
    <property type="term" value="C:cell surface"/>
    <property type="evidence" value="ECO:0007669"/>
    <property type="project" value="TreeGrafter"/>
</dbReference>
<feature type="region of interest" description="Disordered" evidence="8">
    <location>
        <begin position="197"/>
        <end position="231"/>
    </location>
</feature>
<dbReference type="FunFam" id="3.20.20.80:FF:000033">
    <property type="entry name" value="Glucan 1,3-beta-glucosidase A"/>
    <property type="match status" value="1"/>
</dbReference>
<evidence type="ECO:0000256" key="7">
    <source>
        <dbReference type="ARBA" id="ARBA00038929"/>
    </source>
</evidence>
<evidence type="ECO:0000313" key="10">
    <source>
        <dbReference type="EMBL" id="SCZ96505.1"/>
    </source>
</evidence>
<gene>
    <name evidence="10" type="ORF">BZ3500_MVSOF-1268-A1-R1_CHR8-2G10244</name>
</gene>
<reference evidence="11" key="1">
    <citation type="submission" date="2016-10" db="EMBL/GenBank/DDBJ databases">
        <authorList>
            <person name="Jeantristanb JTB J.-T."/>
            <person name="Ricardo R."/>
        </authorList>
    </citation>
    <scope>NUCLEOTIDE SEQUENCE [LARGE SCALE GENOMIC DNA]</scope>
</reference>
<organism evidence="10 11">
    <name type="scientific">Microbotryum saponariae</name>
    <dbReference type="NCBI Taxonomy" id="289078"/>
    <lineage>
        <taxon>Eukaryota</taxon>
        <taxon>Fungi</taxon>
        <taxon>Dikarya</taxon>
        <taxon>Basidiomycota</taxon>
        <taxon>Pucciniomycotina</taxon>
        <taxon>Microbotryomycetes</taxon>
        <taxon>Microbotryales</taxon>
        <taxon>Microbotryaceae</taxon>
        <taxon>Microbotryum</taxon>
    </lineage>
</organism>
<feature type="region of interest" description="Disordered" evidence="8">
    <location>
        <begin position="66"/>
        <end position="150"/>
    </location>
</feature>
<dbReference type="GO" id="GO:0071555">
    <property type="term" value="P:cell wall organization"/>
    <property type="evidence" value="ECO:0007669"/>
    <property type="project" value="UniProtKB-KW"/>
</dbReference>
<comment type="catalytic activity">
    <reaction evidence="6">
        <text>Successive hydrolysis of beta-D-glucose units from the non-reducing ends of (1-&gt;3)-beta-D-glucans, releasing alpha-glucose.</text>
        <dbReference type="EC" id="3.2.1.58"/>
    </reaction>
</comment>
<dbReference type="OrthoDB" id="62120at2759"/>
<keyword evidence="4" id="KW-0326">Glycosidase</keyword>
<dbReference type="EMBL" id="FMWP01000088">
    <property type="protein sequence ID" value="SCZ96505.1"/>
    <property type="molecule type" value="Genomic_DNA"/>
</dbReference>
<keyword evidence="2" id="KW-0378">Hydrolase</keyword>
<evidence type="ECO:0000256" key="3">
    <source>
        <dbReference type="ARBA" id="ARBA00023180"/>
    </source>
</evidence>
<keyword evidence="5" id="KW-0961">Cell wall biogenesis/degradation</keyword>
<evidence type="ECO:0000256" key="6">
    <source>
        <dbReference type="ARBA" id="ARBA00036824"/>
    </source>
</evidence>
<dbReference type="SUPFAM" id="SSF51445">
    <property type="entry name" value="(Trans)glycosidases"/>
    <property type="match status" value="1"/>
</dbReference>
<protein>
    <recommendedName>
        <fullName evidence="7">glucan 1,3-beta-glucosidase</fullName>
        <ecNumber evidence="7">3.2.1.58</ecNumber>
    </recommendedName>
</protein>
<dbReference type="Proteomes" id="UP000249723">
    <property type="component" value="Unassembled WGS sequence"/>
</dbReference>
<dbReference type="Gene3D" id="3.20.20.80">
    <property type="entry name" value="Glycosidases"/>
    <property type="match status" value="1"/>
</dbReference>
<evidence type="ECO:0000256" key="1">
    <source>
        <dbReference type="ARBA" id="ARBA00005641"/>
    </source>
</evidence>
<feature type="transmembrane region" description="Helical" evidence="9">
    <location>
        <begin position="170"/>
        <end position="192"/>
    </location>
</feature>
<evidence type="ECO:0000256" key="9">
    <source>
        <dbReference type="SAM" id="Phobius"/>
    </source>
</evidence>